<feature type="domain" description="HAMP" evidence="10">
    <location>
        <begin position="198"/>
        <end position="250"/>
    </location>
</feature>
<evidence type="ECO:0000256" key="4">
    <source>
        <dbReference type="ARBA" id="ARBA00022553"/>
    </source>
</evidence>
<dbReference type="InterPro" id="IPR005467">
    <property type="entry name" value="His_kinase_dom"/>
</dbReference>
<dbReference type="SUPFAM" id="SSF158472">
    <property type="entry name" value="HAMP domain-like"/>
    <property type="match status" value="1"/>
</dbReference>
<dbReference type="Pfam" id="PF00512">
    <property type="entry name" value="HisKA"/>
    <property type="match status" value="1"/>
</dbReference>
<evidence type="ECO:0000256" key="7">
    <source>
        <dbReference type="ARBA" id="ARBA00023012"/>
    </source>
</evidence>
<dbReference type="AlphaFoldDB" id="A0A0S2TBL6"/>
<dbReference type="KEGG" id="tee:Tel_04990"/>
<dbReference type="InterPro" id="IPR003661">
    <property type="entry name" value="HisK_dim/P_dom"/>
</dbReference>
<dbReference type="Proteomes" id="UP000055136">
    <property type="component" value="Chromosome"/>
</dbReference>
<dbReference type="FunFam" id="3.30.565.10:FF:000006">
    <property type="entry name" value="Sensor histidine kinase WalK"/>
    <property type="match status" value="1"/>
</dbReference>
<evidence type="ECO:0000256" key="3">
    <source>
        <dbReference type="ARBA" id="ARBA00012438"/>
    </source>
</evidence>
<keyword evidence="8" id="KW-1133">Transmembrane helix</keyword>
<reference evidence="11" key="1">
    <citation type="submission" date="2015-10" db="EMBL/GenBank/DDBJ databases">
        <title>Description of Candidatus Tenderia electrophaga gen. nov, sp. nov., an Uncultivated Electroautotroph from a Biocathode Enrichment.</title>
        <authorList>
            <person name="Eddie B.J."/>
            <person name="Malanoski A.P."/>
            <person name="Wang Z."/>
            <person name="Hall R.J."/>
            <person name="Oh S.D."/>
            <person name="Heiner C."/>
            <person name="Lin B."/>
            <person name="Strycharz-Glaven S.M."/>
        </authorList>
    </citation>
    <scope>NUCLEOTIDE SEQUENCE [LARGE SCALE GENOMIC DNA]</scope>
    <source>
        <strain evidence="11">NRL1</strain>
    </source>
</reference>
<dbReference type="GO" id="GO:0000155">
    <property type="term" value="F:phosphorelay sensor kinase activity"/>
    <property type="evidence" value="ECO:0007669"/>
    <property type="project" value="InterPro"/>
</dbReference>
<dbReference type="InterPro" id="IPR050736">
    <property type="entry name" value="Sensor_HK_Regulatory"/>
</dbReference>
<dbReference type="PRINTS" id="PR00344">
    <property type="entry name" value="BCTRLSENSOR"/>
</dbReference>
<dbReference type="Pfam" id="PF00672">
    <property type="entry name" value="HAMP"/>
    <property type="match status" value="1"/>
</dbReference>
<dbReference type="SMART" id="SM00388">
    <property type="entry name" value="HisKA"/>
    <property type="match status" value="1"/>
</dbReference>
<dbReference type="PANTHER" id="PTHR43711">
    <property type="entry name" value="TWO-COMPONENT HISTIDINE KINASE"/>
    <property type="match status" value="1"/>
</dbReference>
<dbReference type="STRING" id="1748243.Tel_04990"/>
<name>A0A0S2TBL6_9GAMM</name>
<evidence type="ECO:0000259" key="9">
    <source>
        <dbReference type="PROSITE" id="PS50109"/>
    </source>
</evidence>
<keyword evidence="4" id="KW-0597">Phosphoprotein</keyword>
<gene>
    <name evidence="11" type="ORF">Tel_04990</name>
</gene>
<proteinExistence type="predicted"/>
<evidence type="ECO:0000256" key="1">
    <source>
        <dbReference type="ARBA" id="ARBA00000085"/>
    </source>
</evidence>
<dbReference type="CDD" id="cd06225">
    <property type="entry name" value="HAMP"/>
    <property type="match status" value="1"/>
</dbReference>
<dbReference type="SMART" id="SM00387">
    <property type="entry name" value="HATPase_c"/>
    <property type="match status" value="1"/>
</dbReference>
<keyword evidence="12" id="KW-1185">Reference proteome</keyword>
<dbReference type="GO" id="GO:0005886">
    <property type="term" value="C:plasma membrane"/>
    <property type="evidence" value="ECO:0007669"/>
    <property type="project" value="UniProtKB-ARBA"/>
</dbReference>
<feature type="transmembrane region" description="Helical" evidence="8">
    <location>
        <begin position="12"/>
        <end position="33"/>
    </location>
</feature>
<dbReference type="Gene3D" id="1.10.287.130">
    <property type="match status" value="1"/>
</dbReference>
<dbReference type="InterPro" id="IPR003594">
    <property type="entry name" value="HATPase_dom"/>
</dbReference>
<evidence type="ECO:0000313" key="12">
    <source>
        <dbReference type="Proteomes" id="UP000055136"/>
    </source>
</evidence>
<feature type="domain" description="Histidine kinase" evidence="9">
    <location>
        <begin position="258"/>
        <end position="474"/>
    </location>
</feature>
<dbReference type="CDD" id="cd00082">
    <property type="entry name" value="HisKA"/>
    <property type="match status" value="1"/>
</dbReference>
<dbReference type="InterPro" id="IPR036890">
    <property type="entry name" value="HATPase_C_sf"/>
</dbReference>
<evidence type="ECO:0000256" key="6">
    <source>
        <dbReference type="ARBA" id="ARBA00022777"/>
    </source>
</evidence>
<dbReference type="SMART" id="SM00304">
    <property type="entry name" value="HAMP"/>
    <property type="match status" value="1"/>
</dbReference>
<keyword evidence="8" id="KW-0812">Transmembrane</keyword>
<dbReference type="InterPro" id="IPR004358">
    <property type="entry name" value="Sig_transdc_His_kin-like_C"/>
</dbReference>
<dbReference type="EMBL" id="CP013099">
    <property type="protein sequence ID" value="ALP52553.1"/>
    <property type="molecule type" value="Genomic_DNA"/>
</dbReference>
<dbReference type="PANTHER" id="PTHR43711:SF1">
    <property type="entry name" value="HISTIDINE KINASE 1"/>
    <property type="match status" value="1"/>
</dbReference>
<comment type="subcellular location">
    <subcellularLocation>
        <location evidence="2">Membrane</location>
    </subcellularLocation>
</comment>
<dbReference type="PROSITE" id="PS50109">
    <property type="entry name" value="HIS_KIN"/>
    <property type="match status" value="1"/>
</dbReference>
<feature type="transmembrane region" description="Helical" evidence="8">
    <location>
        <begin position="178"/>
        <end position="200"/>
    </location>
</feature>
<dbReference type="Gene3D" id="3.30.565.10">
    <property type="entry name" value="Histidine kinase-like ATPase, C-terminal domain"/>
    <property type="match status" value="1"/>
</dbReference>
<sequence length="479" mass="53606">MKLLRPTSIIQLILIGFAVVALPLIVALLYAAASVDKLAAQSQRAISHAVKATEGGRMLAEQITLMERNLRQYQVLGDEALLRVYQANRARFDETLGPLSTLPLPEDLQQILARLRGEEYQFYQRVRDRRDALGDLDVADTFTRLAELAQQILVQSQRLIDVQVERTQRSAQQAQRTLFMLSSLLVPAVLVLLGFVVVLIRRPLHRLDEAIHRLGAGDFTVPLQLQGPRDLEQLGERLDWMRTRLMEVDEDKQRFLRHISHELKTPLTSIREGSELLAEEIPGPLSPQQHEIAELLRQNGQQLQKLIEDLLNYNAATHGPALNLAPLQLDELVNAVIADCKMAVMTRRLWFEVDLAEVSVVADAEKLRVVIDNLLSNAIKYSPLQGRIRVCLSRRQGQAWLDVEDQGPGIPPEQQERVFEAFYQGTASYTGHVAGSGLGLSIVREYLHAHGGAIEVVNDGKPGAHLRARLPLQQETATG</sequence>
<dbReference type="SUPFAM" id="SSF55874">
    <property type="entry name" value="ATPase domain of HSP90 chaperone/DNA topoisomerase II/histidine kinase"/>
    <property type="match status" value="1"/>
</dbReference>
<dbReference type="CDD" id="cd00075">
    <property type="entry name" value="HATPase"/>
    <property type="match status" value="1"/>
</dbReference>
<evidence type="ECO:0000256" key="8">
    <source>
        <dbReference type="SAM" id="Phobius"/>
    </source>
</evidence>
<dbReference type="SUPFAM" id="SSF47384">
    <property type="entry name" value="Homodimeric domain of signal transducing histidine kinase"/>
    <property type="match status" value="1"/>
</dbReference>
<accession>A0A0S2TBL6</accession>
<dbReference type="InterPro" id="IPR003660">
    <property type="entry name" value="HAMP_dom"/>
</dbReference>
<comment type="catalytic activity">
    <reaction evidence="1">
        <text>ATP + protein L-histidine = ADP + protein N-phospho-L-histidine.</text>
        <dbReference type="EC" id="2.7.13.3"/>
    </reaction>
</comment>
<evidence type="ECO:0000259" key="10">
    <source>
        <dbReference type="PROSITE" id="PS50885"/>
    </source>
</evidence>
<dbReference type="Gene3D" id="6.10.340.10">
    <property type="match status" value="1"/>
</dbReference>
<keyword evidence="7" id="KW-0902">Two-component regulatory system</keyword>
<evidence type="ECO:0000313" key="11">
    <source>
        <dbReference type="EMBL" id="ALP52553.1"/>
    </source>
</evidence>
<dbReference type="InterPro" id="IPR036097">
    <property type="entry name" value="HisK_dim/P_sf"/>
</dbReference>
<dbReference type="EC" id="2.7.13.3" evidence="3"/>
<keyword evidence="6" id="KW-0418">Kinase</keyword>
<keyword evidence="5" id="KW-0808">Transferase</keyword>
<protein>
    <recommendedName>
        <fullName evidence="3">histidine kinase</fullName>
        <ecNumber evidence="3">2.7.13.3</ecNumber>
    </recommendedName>
</protein>
<dbReference type="PROSITE" id="PS50885">
    <property type="entry name" value="HAMP"/>
    <property type="match status" value="1"/>
</dbReference>
<evidence type="ECO:0000256" key="5">
    <source>
        <dbReference type="ARBA" id="ARBA00022679"/>
    </source>
</evidence>
<organism evidence="11 12">
    <name type="scientific">Candidatus Tenderia electrophaga</name>
    <dbReference type="NCBI Taxonomy" id="1748243"/>
    <lineage>
        <taxon>Bacteria</taxon>
        <taxon>Pseudomonadati</taxon>
        <taxon>Pseudomonadota</taxon>
        <taxon>Gammaproteobacteria</taxon>
        <taxon>Candidatus Tenderiales</taxon>
        <taxon>Candidatus Tenderiaceae</taxon>
        <taxon>Candidatus Tenderia</taxon>
    </lineage>
</organism>
<evidence type="ECO:0000256" key="2">
    <source>
        <dbReference type="ARBA" id="ARBA00004370"/>
    </source>
</evidence>
<keyword evidence="8" id="KW-0472">Membrane</keyword>
<dbReference type="Pfam" id="PF02518">
    <property type="entry name" value="HATPase_c"/>
    <property type="match status" value="1"/>
</dbReference>